<keyword evidence="6 7" id="KW-0472">Membrane</keyword>
<name>A0ABV5LNU7_9ACTN</name>
<gene>
    <name evidence="8" type="ORF">ACFFVI_01930</name>
</gene>
<evidence type="ECO:0000256" key="5">
    <source>
        <dbReference type="ARBA" id="ARBA00022989"/>
    </source>
</evidence>
<evidence type="ECO:0000256" key="3">
    <source>
        <dbReference type="ARBA" id="ARBA00022475"/>
    </source>
</evidence>
<keyword evidence="4 7" id="KW-0812">Transmembrane</keyword>
<keyword evidence="3" id="KW-1003">Cell membrane</keyword>
<evidence type="ECO:0000256" key="7">
    <source>
        <dbReference type="SAM" id="Phobius"/>
    </source>
</evidence>
<feature type="transmembrane region" description="Helical" evidence="7">
    <location>
        <begin position="359"/>
        <end position="377"/>
    </location>
</feature>
<evidence type="ECO:0000313" key="8">
    <source>
        <dbReference type="EMBL" id="MFB9375717.1"/>
    </source>
</evidence>
<dbReference type="InterPro" id="IPR050833">
    <property type="entry name" value="Poly_Biosynth_Transport"/>
</dbReference>
<evidence type="ECO:0000256" key="4">
    <source>
        <dbReference type="ARBA" id="ARBA00022692"/>
    </source>
</evidence>
<feature type="transmembrane region" description="Helical" evidence="7">
    <location>
        <begin position="413"/>
        <end position="433"/>
    </location>
</feature>
<accession>A0ABV5LNU7</accession>
<comment type="caution">
    <text evidence="8">The sequence shown here is derived from an EMBL/GenBank/DDBJ whole genome shotgun (WGS) entry which is preliminary data.</text>
</comment>
<dbReference type="PANTHER" id="PTHR30250:SF10">
    <property type="entry name" value="LIPOPOLYSACCHARIDE BIOSYNTHESIS PROTEIN WZXC"/>
    <property type="match status" value="1"/>
</dbReference>
<proteinExistence type="inferred from homology"/>
<feature type="transmembrane region" description="Helical" evidence="7">
    <location>
        <begin position="383"/>
        <end position="401"/>
    </location>
</feature>
<dbReference type="Proteomes" id="UP001589748">
    <property type="component" value="Unassembled WGS sequence"/>
</dbReference>
<sequence>MSGNLNKAAGRGAAVTLGTQGIRLVVQVIGLSVLGRLLAPHDYGLVAIVTVLVSAGEVFRDFGLSAAAIQAKTVTAVQRSNLFWINLGIGTVLAGLLAAASPLIAHVYDDQRLVGVCLAMASIFVLNGMSTQYRANLARNLQFGRLSGAELTGQVTGVAVAVLVAVLGGGYWALAAQWISAQVMVLTLLLVWSRWLPRRYDRSGPVRPFLRFGANLLGATLLDNSVNYSAPLALGITTSPTGVGVFNRAQQLVSMPLLQLQAPTFRVALPVLSKLVDDSRRYAEMLLRVQLLLLTVIGITFAVLFAQAPAVVRILLGTQWGATVPLFRLLLVAGFFQACTYAANWVFQSKGMTSAQFRYSLWTRPVFVVLIVVGAQWGPYGVAVAYTITTVLGWPASLLWLRRLGVAPVRAMFTNGLVTGVISAAAVMGSWGVTRFVPGPALVQVVVGGLAALLVAAIAALILPGHRRGLQQAVRMLRRRRRGSRTPVEPVEVSAVKS</sequence>
<dbReference type="RefSeq" id="WP_380140037.1">
    <property type="nucleotide sequence ID" value="NZ_JBHLUI010000012.1"/>
</dbReference>
<feature type="transmembrane region" description="Helical" evidence="7">
    <location>
        <begin position="326"/>
        <end position="347"/>
    </location>
</feature>
<dbReference type="EMBL" id="JBHMDM010000001">
    <property type="protein sequence ID" value="MFB9375717.1"/>
    <property type="molecule type" value="Genomic_DNA"/>
</dbReference>
<evidence type="ECO:0000256" key="6">
    <source>
        <dbReference type="ARBA" id="ARBA00023136"/>
    </source>
</evidence>
<organism evidence="8 9">
    <name type="scientific">Kineococcus gynurae</name>
    <dbReference type="NCBI Taxonomy" id="452979"/>
    <lineage>
        <taxon>Bacteria</taxon>
        <taxon>Bacillati</taxon>
        <taxon>Actinomycetota</taxon>
        <taxon>Actinomycetes</taxon>
        <taxon>Kineosporiales</taxon>
        <taxon>Kineosporiaceae</taxon>
        <taxon>Kineococcus</taxon>
    </lineage>
</organism>
<feature type="transmembrane region" description="Helical" evidence="7">
    <location>
        <begin position="81"/>
        <end position="105"/>
    </location>
</feature>
<comment type="subcellular location">
    <subcellularLocation>
        <location evidence="1">Cell membrane</location>
        <topology evidence="1">Multi-pass membrane protein</topology>
    </subcellularLocation>
</comment>
<feature type="transmembrane region" description="Helical" evidence="7">
    <location>
        <begin position="151"/>
        <end position="172"/>
    </location>
</feature>
<feature type="transmembrane region" description="Helical" evidence="7">
    <location>
        <begin position="285"/>
        <end position="306"/>
    </location>
</feature>
<reference evidence="8 9" key="1">
    <citation type="submission" date="2024-09" db="EMBL/GenBank/DDBJ databases">
        <authorList>
            <person name="Sun Q."/>
            <person name="Mori K."/>
        </authorList>
    </citation>
    <scope>NUCLEOTIDE SEQUENCE [LARGE SCALE GENOMIC DNA]</scope>
    <source>
        <strain evidence="8 9">TISTR 1856</strain>
    </source>
</reference>
<dbReference type="CDD" id="cd13127">
    <property type="entry name" value="MATE_tuaB_like"/>
    <property type="match status" value="1"/>
</dbReference>
<feature type="transmembrane region" description="Helical" evidence="7">
    <location>
        <begin position="439"/>
        <end position="463"/>
    </location>
</feature>
<comment type="similarity">
    <text evidence="2">Belongs to the polysaccharide synthase family.</text>
</comment>
<feature type="transmembrane region" description="Helical" evidence="7">
    <location>
        <begin position="111"/>
        <end position="130"/>
    </location>
</feature>
<evidence type="ECO:0000256" key="1">
    <source>
        <dbReference type="ARBA" id="ARBA00004651"/>
    </source>
</evidence>
<feature type="transmembrane region" description="Helical" evidence="7">
    <location>
        <begin position="178"/>
        <end position="197"/>
    </location>
</feature>
<evidence type="ECO:0000256" key="2">
    <source>
        <dbReference type="ARBA" id="ARBA00007430"/>
    </source>
</evidence>
<keyword evidence="9" id="KW-1185">Reference proteome</keyword>
<dbReference type="PANTHER" id="PTHR30250">
    <property type="entry name" value="PST FAMILY PREDICTED COLANIC ACID TRANSPORTER"/>
    <property type="match status" value="1"/>
</dbReference>
<keyword evidence="5 7" id="KW-1133">Transmembrane helix</keyword>
<dbReference type="Pfam" id="PF13440">
    <property type="entry name" value="Polysacc_synt_3"/>
    <property type="match status" value="1"/>
</dbReference>
<protein>
    <submittedName>
        <fullName evidence="8">Lipopolysaccharide biosynthesis protein</fullName>
    </submittedName>
</protein>
<evidence type="ECO:0000313" key="9">
    <source>
        <dbReference type="Proteomes" id="UP001589748"/>
    </source>
</evidence>